<dbReference type="Proteomes" id="UP000501602">
    <property type="component" value="Chromosome"/>
</dbReference>
<gene>
    <name evidence="2" type="ORF">HER31_18195</name>
</gene>
<feature type="signal peptide" evidence="1">
    <location>
        <begin position="1"/>
        <end position="17"/>
    </location>
</feature>
<reference evidence="2 3" key="1">
    <citation type="submission" date="2020-04" db="EMBL/GenBank/DDBJ databases">
        <title>Ferrimonas sp. S7 isolated from sea water.</title>
        <authorList>
            <person name="Bae S.S."/>
            <person name="Baek K."/>
        </authorList>
    </citation>
    <scope>NUCLEOTIDE SEQUENCE [LARGE SCALE GENOMIC DNA]</scope>
    <source>
        <strain evidence="2 3">S7</strain>
    </source>
</reference>
<accession>A0A6H1UJ54</accession>
<proteinExistence type="predicted"/>
<protein>
    <submittedName>
        <fullName evidence="2">DUF481 domain-containing protein</fullName>
    </submittedName>
</protein>
<dbReference type="InterPro" id="IPR007433">
    <property type="entry name" value="DUF481"/>
</dbReference>
<feature type="chain" id="PRO_5026123111" evidence="1">
    <location>
        <begin position="18"/>
        <end position="246"/>
    </location>
</feature>
<sequence length="246" mass="28112">MRALFYSALFLSAPAMALVPPNYSDPEKNLSSEIELGMQYTSGNSDTSNFNSRVKAIYDGDAARHEWGVWGYFASDEDETSAEQYQFQYQLDYKLAGSEYIYGRGDLKWDRFGSYTRKHTFSSGYGWTPYETKDSELILEVGLGYRYNKVSVSEESDDDLNKKDEAIFRTAAKWEHKLQEYTTFTADATIETGDVNTVADLKLAYRNQFWADLALKFGVDITYTDKVPEDSEKTDVISTVNLIYSF</sequence>
<dbReference type="Pfam" id="PF04338">
    <property type="entry name" value="DUF481"/>
    <property type="match status" value="1"/>
</dbReference>
<dbReference type="AlphaFoldDB" id="A0A6H1UJ54"/>
<dbReference type="EMBL" id="CP051180">
    <property type="protein sequence ID" value="QIZ78659.1"/>
    <property type="molecule type" value="Genomic_DNA"/>
</dbReference>
<evidence type="ECO:0000313" key="2">
    <source>
        <dbReference type="EMBL" id="QIZ78659.1"/>
    </source>
</evidence>
<dbReference type="KEGG" id="fes:HER31_18195"/>
<name>A0A6H1UJ54_9GAMM</name>
<keyword evidence="3" id="KW-1185">Reference proteome</keyword>
<dbReference type="RefSeq" id="WP_168662834.1">
    <property type="nucleotide sequence ID" value="NZ_CP051180.1"/>
</dbReference>
<keyword evidence="1" id="KW-0732">Signal</keyword>
<evidence type="ECO:0000313" key="3">
    <source>
        <dbReference type="Proteomes" id="UP000501602"/>
    </source>
</evidence>
<organism evidence="2 3">
    <name type="scientific">Ferrimonas lipolytica</name>
    <dbReference type="NCBI Taxonomy" id="2724191"/>
    <lineage>
        <taxon>Bacteria</taxon>
        <taxon>Pseudomonadati</taxon>
        <taxon>Pseudomonadota</taxon>
        <taxon>Gammaproteobacteria</taxon>
        <taxon>Alteromonadales</taxon>
        <taxon>Ferrimonadaceae</taxon>
        <taxon>Ferrimonas</taxon>
    </lineage>
</organism>
<evidence type="ECO:0000256" key="1">
    <source>
        <dbReference type="SAM" id="SignalP"/>
    </source>
</evidence>